<evidence type="ECO:0000256" key="1">
    <source>
        <dbReference type="ARBA" id="ARBA00009018"/>
    </source>
</evidence>
<dbReference type="EC" id="2.7.1.24" evidence="5 6"/>
<evidence type="ECO:0000313" key="8">
    <source>
        <dbReference type="Proteomes" id="UP001497493"/>
    </source>
</evidence>
<dbReference type="NCBIfam" id="TIGR00152">
    <property type="entry name" value="dephospho-CoA kinase"/>
    <property type="match status" value="1"/>
</dbReference>
<sequence length="212" mass="23236">MLKIGLTGGIGCGKSTVAALFQALGVPVLDADQIARELVEPGQPALEAIVNHFGPGIVVAGKLDRARLRQLVFAAPEQRRWLESLLHPLIYAELERRLASLSGPYCLLVIPLLLESGRRSFVDRVLVVDCPEPVQRQRVKSRDGMSDAEVDRLLAAQLGREERLRAADDVIENAGAPESLPPQVEQLHRAYLALREQGPRLPSRIGHDAIDQ</sequence>
<dbReference type="Pfam" id="PF01121">
    <property type="entry name" value="CoaE"/>
    <property type="match status" value="1"/>
</dbReference>
<keyword evidence="2 5" id="KW-0547">Nucleotide-binding</keyword>
<dbReference type="EMBL" id="OZ026884">
    <property type="protein sequence ID" value="CAL1239164.1"/>
    <property type="molecule type" value="Genomic_DNA"/>
</dbReference>
<keyword evidence="5" id="KW-0963">Cytoplasm</keyword>
<evidence type="ECO:0000256" key="4">
    <source>
        <dbReference type="ARBA" id="ARBA00022993"/>
    </source>
</evidence>
<dbReference type="PROSITE" id="PS51219">
    <property type="entry name" value="DPCK"/>
    <property type="match status" value="1"/>
</dbReference>
<accession>A0ABP1C4U6</accession>
<evidence type="ECO:0000256" key="2">
    <source>
        <dbReference type="ARBA" id="ARBA00022741"/>
    </source>
</evidence>
<keyword evidence="5 7" id="KW-0808">Transferase</keyword>
<comment type="pathway">
    <text evidence="5">Cofactor biosynthesis; coenzyme A biosynthesis; CoA from (R)-pantothenate: step 5/5.</text>
</comment>
<keyword evidence="8" id="KW-1185">Reference proteome</keyword>
<evidence type="ECO:0000256" key="6">
    <source>
        <dbReference type="NCBIfam" id="TIGR00152"/>
    </source>
</evidence>
<comment type="catalytic activity">
    <reaction evidence="5">
        <text>3'-dephospho-CoA + ATP = ADP + CoA + H(+)</text>
        <dbReference type="Rhea" id="RHEA:18245"/>
        <dbReference type="ChEBI" id="CHEBI:15378"/>
        <dbReference type="ChEBI" id="CHEBI:30616"/>
        <dbReference type="ChEBI" id="CHEBI:57287"/>
        <dbReference type="ChEBI" id="CHEBI:57328"/>
        <dbReference type="ChEBI" id="CHEBI:456216"/>
        <dbReference type="EC" id="2.7.1.24"/>
    </reaction>
</comment>
<comment type="subcellular location">
    <subcellularLocation>
        <location evidence="5">Cytoplasm</location>
    </subcellularLocation>
</comment>
<proteinExistence type="inferred from homology"/>
<comment type="similarity">
    <text evidence="1 5">Belongs to the CoaE family.</text>
</comment>
<dbReference type="SUPFAM" id="SSF52540">
    <property type="entry name" value="P-loop containing nucleoside triphosphate hydrolases"/>
    <property type="match status" value="1"/>
</dbReference>
<gene>
    <name evidence="5 7" type="primary">coaE</name>
    <name evidence="7" type="ORF">MECH1_V1_0388</name>
</gene>
<evidence type="ECO:0000256" key="3">
    <source>
        <dbReference type="ARBA" id="ARBA00022840"/>
    </source>
</evidence>
<dbReference type="Gene3D" id="3.40.50.300">
    <property type="entry name" value="P-loop containing nucleotide triphosphate hydrolases"/>
    <property type="match status" value="1"/>
</dbReference>
<dbReference type="RefSeq" id="WP_348758750.1">
    <property type="nucleotide sequence ID" value="NZ_OZ026884.1"/>
</dbReference>
<dbReference type="GO" id="GO:0004140">
    <property type="term" value="F:dephospho-CoA kinase activity"/>
    <property type="evidence" value="ECO:0007669"/>
    <property type="project" value="UniProtKB-EC"/>
</dbReference>
<dbReference type="CDD" id="cd02022">
    <property type="entry name" value="DPCK"/>
    <property type="match status" value="1"/>
</dbReference>
<dbReference type="InterPro" id="IPR027417">
    <property type="entry name" value="P-loop_NTPase"/>
</dbReference>
<protein>
    <recommendedName>
        <fullName evidence="5 6">Dephospho-CoA kinase</fullName>
        <ecNumber evidence="5 6">2.7.1.24</ecNumber>
    </recommendedName>
    <alternativeName>
        <fullName evidence="5">Dephosphocoenzyme A kinase</fullName>
    </alternativeName>
</protein>
<dbReference type="PANTHER" id="PTHR10695">
    <property type="entry name" value="DEPHOSPHO-COA KINASE-RELATED"/>
    <property type="match status" value="1"/>
</dbReference>
<keyword evidence="5 7" id="KW-0418">Kinase</keyword>
<dbReference type="InterPro" id="IPR001977">
    <property type="entry name" value="Depp_CoAkinase"/>
</dbReference>
<dbReference type="PANTHER" id="PTHR10695:SF46">
    <property type="entry name" value="BIFUNCTIONAL COENZYME A SYNTHASE-RELATED"/>
    <property type="match status" value="1"/>
</dbReference>
<reference evidence="7 8" key="1">
    <citation type="submission" date="2024-04" db="EMBL/GenBank/DDBJ databases">
        <authorList>
            <person name="Cremers G."/>
        </authorList>
    </citation>
    <scope>NUCLEOTIDE SEQUENCE [LARGE SCALE GENOMIC DNA]</scope>
    <source>
        <strain evidence="7">MeCH1-AG</strain>
    </source>
</reference>
<name>A0ABP1C4U6_9GAMM</name>
<feature type="binding site" evidence="5">
    <location>
        <begin position="11"/>
        <end position="16"/>
    </location>
    <ligand>
        <name>ATP</name>
        <dbReference type="ChEBI" id="CHEBI:30616"/>
    </ligand>
</feature>
<keyword evidence="4 5" id="KW-0173">Coenzyme A biosynthesis</keyword>
<dbReference type="HAMAP" id="MF_00376">
    <property type="entry name" value="Dephospho_CoA_kinase"/>
    <property type="match status" value="1"/>
</dbReference>
<organism evidence="7 8">
    <name type="scientific">Candidatus Methylocalor cossyra</name>
    <dbReference type="NCBI Taxonomy" id="3108543"/>
    <lineage>
        <taxon>Bacteria</taxon>
        <taxon>Pseudomonadati</taxon>
        <taxon>Pseudomonadota</taxon>
        <taxon>Gammaproteobacteria</taxon>
        <taxon>Methylococcales</taxon>
        <taxon>Methylococcaceae</taxon>
        <taxon>Candidatus Methylocalor</taxon>
    </lineage>
</organism>
<dbReference type="Proteomes" id="UP001497493">
    <property type="component" value="Chromosome"/>
</dbReference>
<evidence type="ECO:0000313" key="7">
    <source>
        <dbReference type="EMBL" id="CAL1239164.1"/>
    </source>
</evidence>
<evidence type="ECO:0000256" key="5">
    <source>
        <dbReference type="HAMAP-Rule" id="MF_00376"/>
    </source>
</evidence>
<comment type="function">
    <text evidence="5">Catalyzes the phosphorylation of the 3'-hydroxyl group of dephosphocoenzyme A to form coenzyme A.</text>
</comment>
<keyword evidence="3 5" id="KW-0067">ATP-binding</keyword>